<keyword evidence="3" id="KW-1185">Reference proteome</keyword>
<feature type="domain" description="Bacteriophage phiJL001 Gp84 C-terminal" evidence="1">
    <location>
        <begin position="199"/>
        <end position="268"/>
    </location>
</feature>
<evidence type="ECO:0000259" key="1">
    <source>
        <dbReference type="Pfam" id="PF09356"/>
    </source>
</evidence>
<proteinExistence type="predicted"/>
<organism evidence="2 3">
    <name type="scientific">Alteromonas phage vB_AcoS-R7M</name>
    <dbReference type="NCBI Taxonomy" id="2729541"/>
    <lineage>
        <taxon>Viruses</taxon>
        <taxon>Duplodnaviria</taxon>
        <taxon>Heunggongvirae</taxon>
        <taxon>Uroviricota</taxon>
        <taxon>Caudoviricetes</taxon>
        <taxon>Queuovirinae</taxon>
        <taxon>Amoyvirus</taxon>
        <taxon>Amoyvirus R7M</taxon>
    </lineage>
</organism>
<dbReference type="Pfam" id="PF09356">
    <property type="entry name" value="Phage_BR0599"/>
    <property type="match status" value="1"/>
</dbReference>
<protein>
    <recommendedName>
        <fullName evidence="1">Bacteriophage phiJL001 Gp84 C-terminal domain-containing protein</fullName>
    </recommendedName>
</protein>
<dbReference type="InterPro" id="IPR018964">
    <property type="entry name" value="Phage_phiJL001_Gp84_C"/>
</dbReference>
<name>A0A6M3YNG1_9CAUD</name>
<dbReference type="NCBIfam" id="TIGR02218">
    <property type="entry name" value="phg_TIGR02218"/>
    <property type="match status" value="1"/>
</dbReference>
<sequence length="280" mass="30979">MRKVDAALETHLALSVRTMAACWLIEMVDGTYEAYTSHDTDLTFGGYTFVRRGVSQTNTSSKMEIETDNLELHGIIDPLASFATVNSRKYDDARVKVFEVDYTNLPDQITTSSVLWIKIGVIGDAFYERGKWVMEARGFKQLLKQTTGNKTSRLCRAEFGDENCRADLTLYSHAGVVTAYSGKTLVTDITAMEANAAKQGKVTFTANDVAYDIVSSTGGSINLIEDVDFDPVGMSVLVVQGCNKWLDDCEKYTNAVNYYGEPYVPTEDEWAAGYFSTIIG</sequence>
<dbReference type="Proteomes" id="UP000503037">
    <property type="component" value="Segment"/>
</dbReference>
<dbReference type="InterPro" id="IPR011928">
    <property type="entry name" value="Phage_phiJL001_Gp84"/>
</dbReference>
<reference evidence="3" key="1">
    <citation type="submission" date="2020-04" db="EMBL/GenBank/DDBJ databases">
        <authorList>
            <person name="Ma R."/>
            <person name="Lai J."/>
            <person name="Yang Y."/>
            <person name="Jiao N."/>
            <person name="Zhang R."/>
        </authorList>
    </citation>
    <scope>NUCLEOTIDE SEQUENCE [LARGE SCALE GENOMIC DNA]</scope>
</reference>
<evidence type="ECO:0000313" key="2">
    <source>
        <dbReference type="EMBL" id="QJI53360.1"/>
    </source>
</evidence>
<evidence type="ECO:0000313" key="3">
    <source>
        <dbReference type="Proteomes" id="UP000503037"/>
    </source>
</evidence>
<accession>A0A6M3YNG1</accession>
<dbReference type="EMBL" id="MT345684">
    <property type="protein sequence ID" value="QJI53360.1"/>
    <property type="molecule type" value="Genomic_DNA"/>
</dbReference>
<dbReference type="Pfam" id="PF09931">
    <property type="entry name" value="Phage_phiJL001_Gp84_N"/>
    <property type="match status" value="1"/>
</dbReference>
<gene>
    <name evidence="2" type="ORF">vBAcoSR7M_38</name>
</gene>